<dbReference type="InterPro" id="IPR002083">
    <property type="entry name" value="MATH/TRAF_dom"/>
</dbReference>
<dbReference type="CDD" id="cd00121">
    <property type="entry name" value="MATH"/>
    <property type="match status" value="1"/>
</dbReference>
<accession>A0A2A6CI18</accession>
<dbReference type="InterPro" id="IPR011333">
    <property type="entry name" value="SKP1/BTB/POZ_sf"/>
</dbReference>
<dbReference type="SMART" id="SM00225">
    <property type="entry name" value="BTB"/>
    <property type="match status" value="2"/>
</dbReference>
<dbReference type="Gene3D" id="3.30.710.10">
    <property type="entry name" value="Potassium Channel Kv1.1, Chain A"/>
    <property type="match status" value="2"/>
</dbReference>
<evidence type="ECO:0000313" key="1">
    <source>
        <dbReference type="EnsemblMetazoa" id="PPA38031.1"/>
    </source>
</evidence>
<accession>A0A8R1UQN4</accession>
<dbReference type="PANTHER" id="PTHR22744:SF14">
    <property type="entry name" value="BTB DOMAIN-CONTAINING PROTEIN-RELATED"/>
    <property type="match status" value="1"/>
</dbReference>
<protein>
    <submittedName>
        <fullName evidence="1">BTB domain-containing protein</fullName>
    </submittedName>
</protein>
<reference evidence="2" key="1">
    <citation type="journal article" date="2008" name="Nat. Genet.">
        <title>The Pristionchus pacificus genome provides a unique perspective on nematode lifestyle and parasitism.</title>
        <authorList>
            <person name="Dieterich C."/>
            <person name="Clifton S.W."/>
            <person name="Schuster L.N."/>
            <person name="Chinwalla A."/>
            <person name="Delehaunty K."/>
            <person name="Dinkelacker I."/>
            <person name="Fulton L."/>
            <person name="Fulton R."/>
            <person name="Godfrey J."/>
            <person name="Minx P."/>
            <person name="Mitreva M."/>
            <person name="Roeseler W."/>
            <person name="Tian H."/>
            <person name="Witte H."/>
            <person name="Yang S.P."/>
            <person name="Wilson R.K."/>
            <person name="Sommer R.J."/>
        </authorList>
    </citation>
    <scope>NUCLEOTIDE SEQUENCE [LARGE SCALE GENOMIC DNA]</scope>
    <source>
        <strain evidence="2">PS312</strain>
    </source>
</reference>
<evidence type="ECO:0000313" key="2">
    <source>
        <dbReference type="Proteomes" id="UP000005239"/>
    </source>
</evidence>
<dbReference type="PROSITE" id="PS50097">
    <property type="entry name" value="BTB"/>
    <property type="match status" value="1"/>
</dbReference>
<dbReference type="AlphaFoldDB" id="A0A2A6CI18"/>
<dbReference type="Proteomes" id="UP000005239">
    <property type="component" value="Unassembled WGS sequence"/>
</dbReference>
<dbReference type="SUPFAM" id="SSF54695">
    <property type="entry name" value="POZ domain"/>
    <property type="match status" value="2"/>
</dbReference>
<dbReference type="PANTHER" id="PTHR22744">
    <property type="entry name" value="HELIX LOOP HELIX PROTEIN 21-RELATED"/>
    <property type="match status" value="1"/>
</dbReference>
<dbReference type="EnsemblMetazoa" id="PPA38031.1">
    <property type="protein sequence ID" value="PPA38031.1"/>
    <property type="gene ID" value="WBGene00276400"/>
</dbReference>
<dbReference type="InterPro" id="IPR008974">
    <property type="entry name" value="TRAF-like"/>
</dbReference>
<keyword evidence="2" id="KW-1185">Reference proteome</keyword>
<dbReference type="SUPFAM" id="SSF49599">
    <property type="entry name" value="TRAF domain-like"/>
    <property type="match status" value="1"/>
</dbReference>
<gene>
    <name evidence="1" type="primary">WBGene00276400</name>
</gene>
<dbReference type="Gene3D" id="2.60.210.10">
    <property type="entry name" value="Apoptosis, Tumor Necrosis Factor Receptor Associated Protein 2, Chain A"/>
    <property type="match status" value="1"/>
</dbReference>
<organism evidence="1 2">
    <name type="scientific">Pristionchus pacificus</name>
    <name type="common">Parasitic nematode worm</name>
    <dbReference type="NCBI Taxonomy" id="54126"/>
    <lineage>
        <taxon>Eukaryota</taxon>
        <taxon>Metazoa</taxon>
        <taxon>Ecdysozoa</taxon>
        <taxon>Nematoda</taxon>
        <taxon>Chromadorea</taxon>
        <taxon>Rhabditida</taxon>
        <taxon>Rhabditina</taxon>
        <taxon>Diplogasteromorpha</taxon>
        <taxon>Diplogasteroidea</taxon>
        <taxon>Neodiplogasteridae</taxon>
        <taxon>Pristionchus</taxon>
    </lineage>
</organism>
<reference evidence="1" key="2">
    <citation type="submission" date="2022-06" db="UniProtKB">
        <authorList>
            <consortium name="EnsemblMetazoa"/>
        </authorList>
    </citation>
    <scope>IDENTIFICATION</scope>
    <source>
        <strain evidence="1">PS312</strain>
    </source>
</reference>
<name>A0A2A6CI18_PRIPA</name>
<dbReference type="CDD" id="cd18186">
    <property type="entry name" value="BTB_POZ_ZBTB_KLHL-like"/>
    <property type="match status" value="2"/>
</dbReference>
<dbReference type="Pfam" id="PF00651">
    <property type="entry name" value="BTB"/>
    <property type="match status" value="2"/>
</dbReference>
<dbReference type="InterPro" id="IPR000210">
    <property type="entry name" value="BTB/POZ_dom"/>
</dbReference>
<proteinExistence type="predicted"/>
<sequence length="492" mass="56658">MSYDSFAHDKCLDRCSVEIGGRRFDVSSTILASRSVYFYNCFMQPSFIESQTRFVDLSMLEGITADDFHKFLRRAYVINEPIDGNSYQSLLKCADYFSSDQILKEAENFIIAHCCPEKWQANKKSDKKPFAINLITGIYLSFKHHLENAKVCSHGEDAWPTSFPYFPQGLPGSDADGVGIASVDLRLLREDDHRQSEESTVISMVIDKWTTHQTEQLSSVHRISGYPWILRLVKPYSDDSLYLSLICDKSSEAELWKCTATFSFLALNLTRTHTFCSWDSRQWGICRGIRRGFVDFGIFHEGYKIEVSIVTEDDGRSWTLRPTIDFFAPRDRILLIGEEKKKIYVNKESLASQSTFFECLFNSDFKEKNMTEIPIGDVEYEEFFNIIKMVYNRDDVSLTDENVHRVLKLADRFDLKIVIDRVANFLLSSSSLSLPQKLLISNKYNLPLLRDVLLSRNFTNDELIGLCASEEMKLLPAVAVRDFIRMCCDKLD</sequence>
<dbReference type="OrthoDB" id="5771911at2759"/>